<sequence length="182" mass="19522">MGEVSIYQVDGFSDAGQCPASRLSVALTMVKNGFKVHALDIAICLLFIAAFSVLAFGAHALILSSFVPNFITFAFFEEIARACALCVIAREVAAPIKPSAVKIGIAFGALEISNAFFPERYASIEAQTSPFALLAAFEFGFGFLLHAALALLMLWIRRRAGWAPAIIATIVVHVGWNVLLSL</sequence>
<keyword evidence="1" id="KW-0812">Transmembrane</keyword>
<feature type="transmembrane region" description="Helical" evidence="1">
    <location>
        <begin position="162"/>
        <end position="180"/>
    </location>
</feature>
<evidence type="ECO:0000313" key="3">
    <source>
        <dbReference type="Proteomes" id="UP000325122"/>
    </source>
</evidence>
<protein>
    <recommendedName>
        <fullName evidence="4">PrsW family intramembrane metalloprotease</fullName>
    </recommendedName>
</protein>
<keyword evidence="3" id="KW-1185">Reference proteome</keyword>
<feature type="transmembrane region" description="Helical" evidence="1">
    <location>
        <begin position="38"/>
        <end position="62"/>
    </location>
</feature>
<organism evidence="2 3">
    <name type="scientific">Alkalicaulis satelles</name>
    <dbReference type="NCBI Taxonomy" id="2609175"/>
    <lineage>
        <taxon>Bacteria</taxon>
        <taxon>Pseudomonadati</taxon>
        <taxon>Pseudomonadota</taxon>
        <taxon>Alphaproteobacteria</taxon>
        <taxon>Maricaulales</taxon>
        <taxon>Maricaulaceae</taxon>
        <taxon>Alkalicaulis</taxon>
    </lineage>
</organism>
<name>A0A5M6ZCK4_9PROT</name>
<keyword evidence="1" id="KW-0472">Membrane</keyword>
<evidence type="ECO:0000313" key="2">
    <source>
        <dbReference type="EMBL" id="KAA5802436.1"/>
    </source>
</evidence>
<keyword evidence="1" id="KW-1133">Transmembrane helix</keyword>
<comment type="caution">
    <text evidence="2">The sequence shown here is derived from an EMBL/GenBank/DDBJ whole genome shotgun (WGS) entry which is preliminary data.</text>
</comment>
<gene>
    <name evidence="2" type="ORF">F1654_11495</name>
</gene>
<reference evidence="2 3" key="1">
    <citation type="submission" date="2019-09" db="EMBL/GenBank/DDBJ databases">
        <authorList>
            <person name="Kevbrin V."/>
            <person name="Grouzdev D.S."/>
        </authorList>
    </citation>
    <scope>NUCLEOTIDE SEQUENCE [LARGE SCALE GENOMIC DNA]</scope>
    <source>
        <strain evidence="2 3">G-192</strain>
    </source>
</reference>
<feature type="transmembrane region" description="Helical" evidence="1">
    <location>
        <begin position="131"/>
        <end position="155"/>
    </location>
</feature>
<dbReference type="EMBL" id="VWOJ01000003">
    <property type="protein sequence ID" value="KAA5802436.1"/>
    <property type="molecule type" value="Genomic_DNA"/>
</dbReference>
<evidence type="ECO:0000256" key="1">
    <source>
        <dbReference type="SAM" id="Phobius"/>
    </source>
</evidence>
<dbReference type="Proteomes" id="UP000325122">
    <property type="component" value="Unassembled WGS sequence"/>
</dbReference>
<dbReference type="AlphaFoldDB" id="A0A5M6ZCK4"/>
<evidence type="ECO:0008006" key="4">
    <source>
        <dbReference type="Google" id="ProtNLM"/>
    </source>
</evidence>
<proteinExistence type="predicted"/>
<accession>A0A5M6ZCK4</accession>
<dbReference type="RefSeq" id="WP_150023686.1">
    <property type="nucleotide sequence ID" value="NZ_VWOJ01000003.1"/>
</dbReference>